<evidence type="ECO:0000313" key="5">
    <source>
        <dbReference type="EMBL" id="ATG97465.1"/>
    </source>
</evidence>
<keyword evidence="6" id="KW-1185">Reference proteome</keyword>
<evidence type="ECO:0000256" key="4">
    <source>
        <dbReference type="ARBA" id="ARBA00023172"/>
    </source>
</evidence>
<dbReference type="PANTHER" id="PTHR30563:SF0">
    <property type="entry name" value="DNA RECOMBINATION PROTEIN RMUC"/>
    <property type="match status" value="1"/>
</dbReference>
<evidence type="ECO:0000256" key="2">
    <source>
        <dbReference type="ARBA" id="ARBA00009840"/>
    </source>
</evidence>
<reference evidence="5 6" key="1">
    <citation type="submission" date="2017-09" db="EMBL/GenBank/DDBJ databases">
        <title>SPAdes assembly of the Mesoplasma lactucae genome.</title>
        <authorList>
            <person name="Knight T.F."/>
            <person name="Rubinstein R."/>
            <person name="Citino T."/>
        </authorList>
    </citation>
    <scope>NUCLEOTIDE SEQUENCE [LARGE SCALE GENOMIC DNA]</scope>
    <source>
        <strain evidence="5 6">831-C4</strain>
    </source>
</reference>
<dbReference type="KEGG" id="mlac:CP520_01680"/>
<gene>
    <name evidence="5" type="ORF">CP520_01680</name>
</gene>
<organism evidence="5 6">
    <name type="scientific">Mesoplasma lactucae ATCC 49193</name>
    <dbReference type="NCBI Taxonomy" id="81460"/>
    <lineage>
        <taxon>Bacteria</taxon>
        <taxon>Bacillati</taxon>
        <taxon>Mycoplasmatota</taxon>
        <taxon>Mollicutes</taxon>
        <taxon>Entomoplasmatales</taxon>
        <taxon>Entomoplasmataceae</taxon>
        <taxon>Mesoplasma</taxon>
    </lineage>
</organism>
<proteinExistence type="inferred from homology"/>
<accession>A0A291IR98</accession>
<dbReference type="EMBL" id="CP023668">
    <property type="protein sequence ID" value="ATG97465.1"/>
    <property type="molecule type" value="Genomic_DNA"/>
</dbReference>
<name>A0A291IR98_9MOLU</name>
<dbReference type="AlphaFoldDB" id="A0A291IR98"/>
<sequence>MNTGLYILLGIILVVLLVLIGVLIYFIKSRKDNTNNNLVNKNDFEHASELSKREHDNIDEAIKMVDTKLEKFKDSTNTNDIETAKTLTSLKENLNILKTYEEKAEDGLIKQNEKLTNRFNDVINGMNLLLKNVQTSDEKVNEIGLKVNNINNIFTNNNKTRGTIGEYVLDKILSDVYGFSDDLWEKQYKMPDGNIIDAIVKTGKDKEDILVDAKFPLTNYNNYLDTDDKGSQDRYKKDFEKDVRQKVDEVAKYINKTNGISNAIMFIPSEEIFSFIYANFQTSVIDYAIRKHVWITSPTTLSAFLFLLDKQNADKKLTENLQTIKEQILSLKTEFDRFSTRWENVKSSNDKMTKSIKELDITQDKIEKRYNAIYSQDELKQFEE</sequence>
<dbReference type="RefSeq" id="WP_096862753.1">
    <property type="nucleotide sequence ID" value="NZ_CP023668.1"/>
</dbReference>
<dbReference type="InterPro" id="IPR003798">
    <property type="entry name" value="DNA_recombination_RmuC"/>
</dbReference>
<dbReference type="OrthoDB" id="370725at2"/>
<keyword evidence="3" id="KW-0175">Coiled coil</keyword>
<dbReference type="PANTHER" id="PTHR30563">
    <property type="entry name" value="DNA RECOMBINATION PROTEIN RMUC"/>
    <property type="match status" value="1"/>
</dbReference>
<protein>
    <submittedName>
        <fullName evidence="5">DNA recombination protein RmuC</fullName>
    </submittedName>
</protein>
<comment type="similarity">
    <text evidence="2">Belongs to the RmuC family.</text>
</comment>
<comment type="function">
    <text evidence="1">Involved in DNA recombination.</text>
</comment>
<keyword evidence="4" id="KW-0233">DNA recombination</keyword>
<dbReference type="Proteomes" id="UP000232227">
    <property type="component" value="Chromosome"/>
</dbReference>
<evidence type="ECO:0000256" key="3">
    <source>
        <dbReference type="ARBA" id="ARBA00023054"/>
    </source>
</evidence>
<dbReference type="GO" id="GO:0006310">
    <property type="term" value="P:DNA recombination"/>
    <property type="evidence" value="ECO:0007669"/>
    <property type="project" value="UniProtKB-KW"/>
</dbReference>
<evidence type="ECO:0000313" key="6">
    <source>
        <dbReference type="Proteomes" id="UP000232227"/>
    </source>
</evidence>
<dbReference type="Pfam" id="PF02646">
    <property type="entry name" value="RmuC"/>
    <property type="match status" value="1"/>
</dbReference>
<evidence type="ECO:0000256" key="1">
    <source>
        <dbReference type="ARBA" id="ARBA00003416"/>
    </source>
</evidence>